<proteinExistence type="inferred from homology"/>
<keyword evidence="5 7" id="KW-1133">Transmembrane helix</keyword>
<feature type="transmembrane region" description="Helical" evidence="7">
    <location>
        <begin position="22"/>
        <end position="42"/>
    </location>
</feature>
<dbReference type="PROSITE" id="PS50928">
    <property type="entry name" value="ABC_TM1"/>
    <property type="match status" value="1"/>
</dbReference>
<keyword evidence="10" id="KW-1185">Reference proteome</keyword>
<keyword evidence="3" id="KW-1003">Cell membrane</keyword>
<dbReference type="SUPFAM" id="SSF161098">
    <property type="entry name" value="MetI-like"/>
    <property type="match status" value="1"/>
</dbReference>
<dbReference type="Proteomes" id="UP000325218">
    <property type="component" value="Unassembled WGS sequence"/>
</dbReference>
<name>A0A5D0CKQ8_9BACL</name>
<dbReference type="Pfam" id="PF00528">
    <property type="entry name" value="BPD_transp_1"/>
    <property type="match status" value="1"/>
</dbReference>
<feature type="domain" description="ABC transmembrane type-1" evidence="8">
    <location>
        <begin position="83"/>
        <end position="294"/>
    </location>
</feature>
<evidence type="ECO:0000259" key="8">
    <source>
        <dbReference type="PROSITE" id="PS50928"/>
    </source>
</evidence>
<feature type="transmembrane region" description="Helical" evidence="7">
    <location>
        <begin position="87"/>
        <end position="108"/>
    </location>
</feature>
<dbReference type="PANTHER" id="PTHR30193">
    <property type="entry name" value="ABC TRANSPORTER PERMEASE PROTEIN"/>
    <property type="match status" value="1"/>
</dbReference>
<dbReference type="Gene3D" id="1.10.3720.10">
    <property type="entry name" value="MetI-like"/>
    <property type="match status" value="1"/>
</dbReference>
<dbReference type="InterPro" id="IPR000515">
    <property type="entry name" value="MetI-like"/>
</dbReference>
<dbReference type="CDD" id="cd06261">
    <property type="entry name" value="TM_PBP2"/>
    <property type="match status" value="1"/>
</dbReference>
<reference evidence="9 10" key="1">
    <citation type="submission" date="2019-08" db="EMBL/GenBank/DDBJ databases">
        <title>Genome sequencing of Paenibacillus faecis DSM 23593(T).</title>
        <authorList>
            <person name="Kook J.-K."/>
            <person name="Park S.-N."/>
            <person name="Lim Y.K."/>
        </authorList>
    </citation>
    <scope>NUCLEOTIDE SEQUENCE [LARGE SCALE GENOMIC DNA]</scope>
    <source>
        <strain evidence="9 10">DSM 23593</strain>
    </source>
</reference>
<protein>
    <submittedName>
        <fullName evidence="9">Sugar ABC transporter permease</fullName>
    </submittedName>
</protein>
<dbReference type="InterPro" id="IPR051393">
    <property type="entry name" value="ABC_transporter_permease"/>
</dbReference>
<feature type="transmembrane region" description="Helical" evidence="7">
    <location>
        <begin position="120"/>
        <end position="140"/>
    </location>
</feature>
<dbReference type="OrthoDB" id="9788108at2"/>
<evidence type="ECO:0000256" key="5">
    <source>
        <dbReference type="ARBA" id="ARBA00022989"/>
    </source>
</evidence>
<dbReference type="RefSeq" id="WP_148457542.1">
    <property type="nucleotide sequence ID" value="NZ_BORZ01000004.1"/>
</dbReference>
<feature type="transmembrane region" description="Helical" evidence="7">
    <location>
        <begin position="178"/>
        <end position="195"/>
    </location>
</feature>
<feature type="transmembrane region" description="Helical" evidence="7">
    <location>
        <begin position="276"/>
        <end position="297"/>
    </location>
</feature>
<evidence type="ECO:0000256" key="7">
    <source>
        <dbReference type="RuleBase" id="RU363032"/>
    </source>
</evidence>
<accession>A0A5D0CKQ8</accession>
<keyword evidence="6 7" id="KW-0472">Membrane</keyword>
<evidence type="ECO:0000256" key="2">
    <source>
        <dbReference type="ARBA" id="ARBA00022448"/>
    </source>
</evidence>
<evidence type="ECO:0000256" key="1">
    <source>
        <dbReference type="ARBA" id="ARBA00004651"/>
    </source>
</evidence>
<dbReference type="PANTHER" id="PTHR30193:SF41">
    <property type="entry name" value="DIACETYLCHITOBIOSE UPTAKE SYSTEM PERMEASE PROTEIN NGCF"/>
    <property type="match status" value="1"/>
</dbReference>
<evidence type="ECO:0000256" key="3">
    <source>
        <dbReference type="ARBA" id="ARBA00022475"/>
    </source>
</evidence>
<comment type="similarity">
    <text evidence="7">Belongs to the binding-protein-dependent transport system permease family.</text>
</comment>
<evidence type="ECO:0000313" key="9">
    <source>
        <dbReference type="EMBL" id="TYA09975.1"/>
    </source>
</evidence>
<feature type="transmembrane region" description="Helical" evidence="7">
    <location>
        <begin position="216"/>
        <end position="236"/>
    </location>
</feature>
<dbReference type="EMBL" id="VSDO01000006">
    <property type="protein sequence ID" value="TYA09975.1"/>
    <property type="molecule type" value="Genomic_DNA"/>
</dbReference>
<keyword evidence="4 7" id="KW-0812">Transmembrane</keyword>
<keyword evidence="2 7" id="KW-0813">Transport</keyword>
<comment type="caution">
    <text evidence="9">The sequence shown here is derived from an EMBL/GenBank/DDBJ whole genome shotgun (WGS) entry which is preliminary data.</text>
</comment>
<comment type="subcellular location">
    <subcellularLocation>
        <location evidence="1 7">Cell membrane</location>
        <topology evidence="1 7">Multi-pass membrane protein</topology>
    </subcellularLocation>
</comment>
<evidence type="ECO:0000256" key="4">
    <source>
        <dbReference type="ARBA" id="ARBA00022692"/>
    </source>
</evidence>
<evidence type="ECO:0000256" key="6">
    <source>
        <dbReference type="ARBA" id="ARBA00023136"/>
    </source>
</evidence>
<sequence>MKTQLAAQKPTSGTRFLKHSRLYFWGLLFLIPEIVIFCVFLWKPIIMGIYYSLHDINFIRGNTFVGLQNYRDIIQDEAFFTAIGNTLWFVFLGLVMGYWVPAVAATAISELRKFKATARLVVYLPNIVPAVALYGMWRWLYEPIGPLNDFLTIFQLPPVEWLTDKSVAMFSIVLMNTWHYFGSTALIYLAAVMNIPKDLYEAAEMDGAGIWQRIKYITLPSIRHIFLLMLIMQLIANSQAYEPQLAMTGGGPNEATTTYMLMVVDGAFKQFAFGKASAMGVLLFVSLTLLSILLYALQRKGGDES</sequence>
<dbReference type="AlphaFoldDB" id="A0A5D0CKQ8"/>
<gene>
    <name evidence="9" type="ORF">FRY98_25550</name>
</gene>
<dbReference type="InterPro" id="IPR035906">
    <property type="entry name" value="MetI-like_sf"/>
</dbReference>
<organism evidence="9 10">
    <name type="scientific">Paenibacillus faecis</name>
    <dbReference type="NCBI Taxonomy" id="862114"/>
    <lineage>
        <taxon>Bacteria</taxon>
        <taxon>Bacillati</taxon>
        <taxon>Bacillota</taxon>
        <taxon>Bacilli</taxon>
        <taxon>Bacillales</taxon>
        <taxon>Paenibacillaceae</taxon>
        <taxon>Paenibacillus</taxon>
    </lineage>
</organism>
<evidence type="ECO:0000313" key="10">
    <source>
        <dbReference type="Proteomes" id="UP000325218"/>
    </source>
</evidence>
<dbReference type="GO" id="GO:0055085">
    <property type="term" value="P:transmembrane transport"/>
    <property type="evidence" value="ECO:0007669"/>
    <property type="project" value="InterPro"/>
</dbReference>
<dbReference type="GO" id="GO:0005886">
    <property type="term" value="C:plasma membrane"/>
    <property type="evidence" value="ECO:0007669"/>
    <property type="project" value="UniProtKB-SubCell"/>
</dbReference>